<dbReference type="SFLD" id="SFLDG01019">
    <property type="entry name" value="Terpene_Cyclase_Like_1_C_Termi"/>
    <property type="match status" value="1"/>
</dbReference>
<dbReference type="SUPFAM" id="SSF48239">
    <property type="entry name" value="Terpenoid cyclases/Protein prenyltransferases"/>
    <property type="match status" value="1"/>
</dbReference>
<dbReference type="PANTHER" id="PTHR31225:SF9">
    <property type="entry name" value="TERPENE SYNTHASE 10"/>
    <property type="match status" value="1"/>
</dbReference>
<keyword evidence="8" id="KW-1185">Reference proteome</keyword>
<evidence type="ECO:0000313" key="7">
    <source>
        <dbReference type="EMBL" id="KAJ8765306.1"/>
    </source>
</evidence>
<evidence type="ECO:0000259" key="6">
    <source>
        <dbReference type="Pfam" id="PF03936"/>
    </source>
</evidence>
<keyword evidence="3" id="KW-0460">Magnesium</keyword>
<evidence type="ECO:0000256" key="1">
    <source>
        <dbReference type="ARBA" id="ARBA00001946"/>
    </source>
</evidence>
<dbReference type="CDD" id="cd00684">
    <property type="entry name" value="Terpene_cyclase_plant_C1"/>
    <property type="match status" value="1"/>
</dbReference>
<keyword evidence="4" id="KW-0456">Lyase</keyword>
<dbReference type="InterPro" id="IPR050148">
    <property type="entry name" value="Terpene_synthase-like"/>
</dbReference>
<evidence type="ECO:0000259" key="5">
    <source>
        <dbReference type="Pfam" id="PF01397"/>
    </source>
</evidence>
<feature type="domain" description="Terpene synthase N-terminal" evidence="5">
    <location>
        <begin position="24"/>
        <end position="190"/>
    </location>
</feature>
<proteinExistence type="predicted"/>
<dbReference type="InterPro" id="IPR044814">
    <property type="entry name" value="Terpene_cyclase_plant_C1"/>
</dbReference>
<organism evidence="7 8">
    <name type="scientific">Erythroxylum novogranatense</name>
    <dbReference type="NCBI Taxonomy" id="1862640"/>
    <lineage>
        <taxon>Eukaryota</taxon>
        <taxon>Viridiplantae</taxon>
        <taxon>Streptophyta</taxon>
        <taxon>Embryophyta</taxon>
        <taxon>Tracheophyta</taxon>
        <taxon>Spermatophyta</taxon>
        <taxon>Magnoliopsida</taxon>
        <taxon>eudicotyledons</taxon>
        <taxon>Gunneridae</taxon>
        <taxon>Pentapetalae</taxon>
        <taxon>rosids</taxon>
        <taxon>fabids</taxon>
        <taxon>Malpighiales</taxon>
        <taxon>Erythroxylaceae</taxon>
        <taxon>Erythroxylum</taxon>
    </lineage>
</organism>
<evidence type="ECO:0000256" key="2">
    <source>
        <dbReference type="ARBA" id="ARBA00022723"/>
    </source>
</evidence>
<dbReference type="InterPro" id="IPR005630">
    <property type="entry name" value="Terpene_synthase_metal-bd"/>
</dbReference>
<keyword evidence="2" id="KW-0479">Metal-binding</keyword>
<dbReference type="SUPFAM" id="SSF48576">
    <property type="entry name" value="Terpenoid synthases"/>
    <property type="match status" value="1"/>
</dbReference>
<dbReference type="GO" id="GO:0000287">
    <property type="term" value="F:magnesium ion binding"/>
    <property type="evidence" value="ECO:0007669"/>
    <property type="project" value="InterPro"/>
</dbReference>
<name>A0AAV8TER4_9ROSI</name>
<dbReference type="PANTHER" id="PTHR31225">
    <property type="entry name" value="OS04G0344100 PROTEIN-RELATED"/>
    <property type="match status" value="1"/>
</dbReference>
<dbReference type="InterPro" id="IPR036965">
    <property type="entry name" value="Terpene_synth_N_sf"/>
</dbReference>
<evidence type="ECO:0000313" key="8">
    <source>
        <dbReference type="Proteomes" id="UP001159364"/>
    </source>
</evidence>
<dbReference type="GO" id="GO:0120251">
    <property type="term" value="P:hydrocarbon biosynthetic process"/>
    <property type="evidence" value="ECO:0007669"/>
    <property type="project" value="UniProtKB-ARBA"/>
</dbReference>
<dbReference type="InterPro" id="IPR008930">
    <property type="entry name" value="Terpenoid_cyclase/PrenylTrfase"/>
</dbReference>
<feature type="domain" description="Terpene synthase metal-binding" evidence="6">
    <location>
        <begin position="280"/>
        <end position="519"/>
    </location>
</feature>
<dbReference type="AlphaFoldDB" id="A0AAV8TER4"/>
<dbReference type="InterPro" id="IPR001906">
    <property type="entry name" value="Terpene_synth_N"/>
</dbReference>
<dbReference type="Gene3D" id="1.50.10.130">
    <property type="entry name" value="Terpene synthase, N-terminal domain"/>
    <property type="match status" value="1"/>
</dbReference>
<sequence>MQFEAQVSDQTITRRSGNYQPALWDYSYIQSLRSDFMEESYTKQNDKLKEDVRAMLGNRTMNRLDQLELIDTIQRLGFDYVFENEIRTILEIIYKDKKHSDASSNSDLYTEALEFRLLRQHDFKVPQEIFNSFKDSEQNFKSCLCEEKKGLLSLYEASFLMEEGESILEDARDFAENQLKEYVNHNKGDYISMLASHSLELPLHWRMPRLDARWYMDVYQTKQSVKPMLLELAKMEYNRLQAVHYSITHLYLFSNYHLTNFNQLFLSILNSCILGWSLHTGFKKKLPFARDRIAECFVWTTGIAMEPWYSYFRTQTTKQGQIITTIDDIYDVHGTLDELELFTSALETWDINMMNGLPYYMKLTFFALVNFVNEVAYVALRDHGVDITYYLKKSWIDLCKSYLLEHKWYVGGYKPTLQEYLNNAWISIGGPVTLVHTYFLTANPITNKAMGSLKEEGYPKVIKWSSMILRLANDLGTSSHELQRGDVPKSVQCCMHETGASEEESREQIHYLISETWKKMNRDGASDTSFSRDFVRMCMNLGRTAQCFYQHGDGFGIVDRETKDRFLELLVQPASLS</sequence>
<dbReference type="FunFam" id="1.50.10.130:FF:000001">
    <property type="entry name" value="Isoprene synthase, chloroplastic"/>
    <property type="match status" value="1"/>
</dbReference>
<dbReference type="Proteomes" id="UP001159364">
    <property type="component" value="Linkage Group LG05"/>
</dbReference>
<dbReference type="InterPro" id="IPR034741">
    <property type="entry name" value="Terpene_cyclase-like_1_C"/>
</dbReference>
<comment type="cofactor">
    <cofactor evidence="1">
        <name>Mg(2+)</name>
        <dbReference type="ChEBI" id="CHEBI:18420"/>
    </cofactor>
</comment>
<dbReference type="GO" id="GO:0016102">
    <property type="term" value="P:diterpenoid biosynthetic process"/>
    <property type="evidence" value="ECO:0007669"/>
    <property type="project" value="InterPro"/>
</dbReference>
<reference evidence="7 8" key="1">
    <citation type="submission" date="2021-09" db="EMBL/GenBank/DDBJ databases">
        <title>Genomic insights and catalytic innovation underlie evolution of tropane alkaloids biosynthesis.</title>
        <authorList>
            <person name="Wang Y.-J."/>
            <person name="Tian T."/>
            <person name="Huang J.-P."/>
            <person name="Huang S.-X."/>
        </authorList>
    </citation>
    <scope>NUCLEOTIDE SEQUENCE [LARGE SCALE GENOMIC DNA]</scope>
    <source>
        <strain evidence="7">KIB-2018</strain>
        <tissue evidence="7">Leaf</tissue>
    </source>
</reference>
<dbReference type="Gene3D" id="1.10.600.10">
    <property type="entry name" value="Farnesyl Diphosphate Synthase"/>
    <property type="match status" value="1"/>
</dbReference>
<evidence type="ECO:0000256" key="3">
    <source>
        <dbReference type="ARBA" id="ARBA00022842"/>
    </source>
</evidence>
<dbReference type="Pfam" id="PF01397">
    <property type="entry name" value="Terpene_synth"/>
    <property type="match status" value="1"/>
</dbReference>
<comment type="caution">
    <text evidence="7">The sequence shown here is derived from an EMBL/GenBank/DDBJ whole genome shotgun (WGS) entry which is preliminary data.</text>
</comment>
<dbReference type="EMBL" id="JAIWQS010000005">
    <property type="protein sequence ID" value="KAJ8765306.1"/>
    <property type="molecule type" value="Genomic_DNA"/>
</dbReference>
<dbReference type="GO" id="GO:0010333">
    <property type="term" value="F:terpene synthase activity"/>
    <property type="evidence" value="ECO:0007669"/>
    <property type="project" value="InterPro"/>
</dbReference>
<dbReference type="InterPro" id="IPR008949">
    <property type="entry name" value="Isoprenoid_synthase_dom_sf"/>
</dbReference>
<dbReference type="Pfam" id="PF03936">
    <property type="entry name" value="Terpene_synth_C"/>
    <property type="match status" value="1"/>
</dbReference>
<protein>
    <submittedName>
        <fullName evidence="7">Uncharacterized protein</fullName>
    </submittedName>
</protein>
<gene>
    <name evidence="7" type="ORF">K2173_012003</name>
</gene>
<accession>A0AAV8TER4</accession>
<dbReference type="FunFam" id="1.10.600.10:FF:000007">
    <property type="entry name" value="Isoprene synthase, chloroplastic"/>
    <property type="match status" value="1"/>
</dbReference>
<evidence type="ECO:0000256" key="4">
    <source>
        <dbReference type="ARBA" id="ARBA00023239"/>
    </source>
</evidence>
<dbReference type="SFLD" id="SFLDS00005">
    <property type="entry name" value="Isoprenoid_Synthase_Type_I"/>
    <property type="match status" value="1"/>
</dbReference>